<organism evidence="7">
    <name type="scientific">marine metagenome</name>
    <dbReference type="NCBI Taxonomy" id="408172"/>
    <lineage>
        <taxon>unclassified sequences</taxon>
        <taxon>metagenomes</taxon>
        <taxon>ecological metagenomes</taxon>
    </lineage>
</organism>
<keyword evidence="2" id="KW-0808">Transferase</keyword>
<keyword evidence="3" id="KW-0547">Nucleotide-binding</keyword>
<dbReference type="GO" id="GO:0005524">
    <property type="term" value="F:ATP binding"/>
    <property type="evidence" value="ECO:0007669"/>
    <property type="project" value="UniProtKB-KW"/>
</dbReference>
<evidence type="ECO:0000313" key="7">
    <source>
        <dbReference type="EMBL" id="SUZ71483.1"/>
    </source>
</evidence>
<dbReference type="Gene3D" id="3.90.1200.10">
    <property type="match status" value="1"/>
</dbReference>
<dbReference type="Gene3D" id="3.30.200.20">
    <property type="entry name" value="Phosphorylase Kinase, domain 1"/>
    <property type="match status" value="1"/>
</dbReference>
<gene>
    <name evidence="7" type="ORF">METZ01_LOCUS24337</name>
</gene>
<accession>A0A381Q1J5</accession>
<feature type="domain" description="Aminoglycoside phosphotransferase" evidence="6">
    <location>
        <begin position="58"/>
        <end position="270"/>
    </location>
</feature>
<dbReference type="AlphaFoldDB" id="A0A381Q1J5"/>
<proteinExistence type="inferred from homology"/>
<protein>
    <recommendedName>
        <fullName evidence="6">Aminoglycoside phosphotransferase domain-containing protein</fullName>
    </recommendedName>
</protein>
<evidence type="ECO:0000256" key="4">
    <source>
        <dbReference type="ARBA" id="ARBA00022777"/>
    </source>
</evidence>
<dbReference type="PANTHER" id="PTHR34273">
    <property type="entry name" value="METHYLTHIORIBOSE KINASE"/>
    <property type="match status" value="1"/>
</dbReference>
<keyword evidence="5" id="KW-0067">ATP-binding</keyword>
<dbReference type="SUPFAM" id="SSF56112">
    <property type="entry name" value="Protein kinase-like (PK-like)"/>
    <property type="match status" value="1"/>
</dbReference>
<dbReference type="PANTHER" id="PTHR34273:SF2">
    <property type="entry name" value="METHYLTHIORIBOSE KINASE"/>
    <property type="match status" value="1"/>
</dbReference>
<name>A0A381Q1J5_9ZZZZ</name>
<comment type="similarity">
    <text evidence="1">Belongs to the methylthioribose kinase family.</text>
</comment>
<dbReference type="EMBL" id="UINC01001123">
    <property type="protein sequence ID" value="SUZ71483.1"/>
    <property type="molecule type" value="Genomic_DNA"/>
</dbReference>
<dbReference type="GO" id="GO:0016301">
    <property type="term" value="F:kinase activity"/>
    <property type="evidence" value="ECO:0007669"/>
    <property type="project" value="UniProtKB-KW"/>
</dbReference>
<evidence type="ECO:0000259" key="6">
    <source>
        <dbReference type="Pfam" id="PF01636"/>
    </source>
</evidence>
<dbReference type="InterPro" id="IPR011009">
    <property type="entry name" value="Kinase-like_dom_sf"/>
</dbReference>
<evidence type="ECO:0000256" key="1">
    <source>
        <dbReference type="ARBA" id="ARBA00010165"/>
    </source>
</evidence>
<keyword evidence="4" id="KW-0418">Kinase</keyword>
<dbReference type="Pfam" id="PF01636">
    <property type="entry name" value="APH"/>
    <property type="match status" value="1"/>
</dbReference>
<dbReference type="InterPro" id="IPR002575">
    <property type="entry name" value="Aminoglycoside_PTrfase"/>
</dbReference>
<evidence type="ECO:0000256" key="2">
    <source>
        <dbReference type="ARBA" id="ARBA00022679"/>
    </source>
</evidence>
<sequence length="351" mass="39906">MSKRSEFLAKHPDRFFMDANNQPELVNYLQALGWLSKEETILHVETPGDGNMNYLLRLKTSVRTVILKQARPWVEKYDQIEAPSDRALVEAAFYTAVKPYPTLQEQMPELLAVDPHARMLMLEDLGIGRDYTSIYQDATLAESDLIQLVQYLSALHKVRVSRSSQFTNRLMRTLNHLHMFVLPLQKENVNNLDAITPGLKKEALRVQQQHRYVESVQTLGDFYLQDGKILIHGDFFPGSWLQTSRGPKIIDPEFCFLGFSEFDLGILIAHLLLGRHTTSLAGLVMDQYAEQSGRSLPAAQKCNVLQFAGVEIMRRIIGVAQLPLICSIERKRVLLAQSIELVLSPSSFKQL</sequence>
<evidence type="ECO:0000256" key="5">
    <source>
        <dbReference type="ARBA" id="ARBA00022840"/>
    </source>
</evidence>
<reference evidence="7" key="1">
    <citation type="submission" date="2018-05" db="EMBL/GenBank/DDBJ databases">
        <authorList>
            <person name="Lanie J.A."/>
            <person name="Ng W.-L."/>
            <person name="Kazmierczak K.M."/>
            <person name="Andrzejewski T.M."/>
            <person name="Davidsen T.M."/>
            <person name="Wayne K.J."/>
            <person name="Tettelin H."/>
            <person name="Glass J.I."/>
            <person name="Rusch D."/>
            <person name="Podicherti R."/>
            <person name="Tsui H.-C.T."/>
            <person name="Winkler M.E."/>
        </authorList>
    </citation>
    <scope>NUCLEOTIDE SEQUENCE</scope>
</reference>
<evidence type="ECO:0000256" key="3">
    <source>
        <dbReference type="ARBA" id="ARBA00022741"/>
    </source>
</evidence>